<sequence>MAEDLNADRLTEAVADSFDDTADPRLRQVLQSLTRHLHAFINEVELTYEEWEAGVDFLTRTGKTCTETRQEFILLSDVLGASMLVETLNDVHTPEATASTVLGPFHMIDSPRRGLGEHISPQSAGQLCVVHGHVRDSRGAAIAAALVDVWQANADGFYDVQQPGVQDEGNGRALLTTDESGRFYFQSVVPSYYPIPTDGPVGELLSATGRHEFRPAHIHFIVTAPGYRELTTHIFVNDSKYMDSDAVFAVKESLVRDFVARPAGTPNPCGISEGFVEAQIDLVLHYDGMESTL</sequence>
<accession>A0A132PSG1</accession>
<protein>
    <submittedName>
        <fullName evidence="8">6-chlorohydroxyquinol-1,2-dioxygenase</fullName>
    </submittedName>
</protein>
<evidence type="ECO:0000256" key="5">
    <source>
        <dbReference type="ARBA" id="ARBA00023002"/>
    </source>
</evidence>
<dbReference type="Proteomes" id="UP000070612">
    <property type="component" value="Unassembled WGS sequence"/>
</dbReference>
<keyword evidence="9" id="KW-1185">Reference proteome</keyword>
<evidence type="ECO:0000313" key="8">
    <source>
        <dbReference type="EMBL" id="KWX25291.1"/>
    </source>
</evidence>
<keyword evidence="4 8" id="KW-0223">Dioxygenase</keyword>
<dbReference type="GO" id="GO:0009712">
    <property type="term" value="P:catechol-containing compound metabolic process"/>
    <property type="evidence" value="ECO:0007669"/>
    <property type="project" value="InterPro"/>
</dbReference>
<dbReference type="Pfam" id="PF04444">
    <property type="entry name" value="Dioxygenase_N"/>
    <property type="match status" value="1"/>
</dbReference>
<keyword evidence="6" id="KW-0408">Iron</keyword>
<organism evidence="8 9">
    <name type="scientific">Mycolicibacterium wolinskyi</name>
    <dbReference type="NCBI Taxonomy" id="59750"/>
    <lineage>
        <taxon>Bacteria</taxon>
        <taxon>Bacillati</taxon>
        <taxon>Actinomycetota</taxon>
        <taxon>Actinomycetes</taxon>
        <taxon>Mycobacteriales</taxon>
        <taxon>Mycobacteriaceae</taxon>
        <taxon>Mycolicibacterium</taxon>
    </lineage>
</organism>
<evidence type="ECO:0000313" key="9">
    <source>
        <dbReference type="Proteomes" id="UP000070612"/>
    </source>
</evidence>
<evidence type="ECO:0000259" key="7">
    <source>
        <dbReference type="PROSITE" id="PS00083"/>
    </source>
</evidence>
<dbReference type="InterPro" id="IPR000627">
    <property type="entry name" value="Intradiol_dOase_C"/>
</dbReference>
<dbReference type="AlphaFoldDB" id="A0A132PSG1"/>
<dbReference type="InterPro" id="IPR050770">
    <property type="entry name" value="Intradiol_RC_Dioxygenase"/>
</dbReference>
<dbReference type="Gene3D" id="2.60.130.10">
    <property type="entry name" value="Aromatic compound dioxygenase"/>
    <property type="match status" value="1"/>
</dbReference>
<comment type="caution">
    <text evidence="8">The sequence shown here is derived from an EMBL/GenBank/DDBJ whole genome shotgun (WGS) entry which is preliminary data.</text>
</comment>
<dbReference type="InterPro" id="IPR007535">
    <property type="entry name" value="Catechol_dOase_N"/>
</dbReference>
<evidence type="ECO:0000256" key="3">
    <source>
        <dbReference type="ARBA" id="ARBA00022723"/>
    </source>
</evidence>
<comment type="cofactor">
    <cofactor evidence="1">
        <name>Fe(3+)</name>
        <dbReference type="ChEBI" id="CHEBI:29034"/>
    </cofactor>
</comment>
<evidence type="ECO:0000256" key="4">
    <source>
        <dbReference type="ARBA" id="ARBA00022964"/>
    </source>
</evidence>
<dbReference type="InterPro" id="IPR015889">
    <property type="entry name" value="Intradiol_dOase_core"/>
</dbReference>
<feature type="domain" description="Intradiol ring-cleavage dioxygenases" evidence="7">
    <location>
        <begin position="130"/>
        <end position="158"/>
    </location>
</feature>
<dbReference type="Pfam" id="PF00775">
    <property type="entry name" value="Dioxygenase_C"/>
    <property type="match status" value="1"/>
</dbReference>
<gene>
    <name evidence="8" type="ORF">AFM11_03090</name>
</gene>
<dbReference type="PROSITE" id="PS00083">
    <property type="entry name" value="INTRADIOL_DIOXYGENAS"/>
    <property type="match status" value="1"/>
</dbReference>
<evidence type="ECO:0000256" key="1">
    <source>
        <dbReference type="ARBA" id="ARBA00001965"/>
    </source>
</evidence>
<keyword evidence="3" id="KW-0479">Metal-binding</keyword>
<reference evidence="8 9" key="1">
    <citation type="submission" date="2015-07" db="EMBL/GenBank/DDBJ databases">
        <title>A draft genome sequence of Mycobacterium wolinskyi.</title>
        <authorList>
            <person name="de Man T.J."/>
            <person name="Perry K.A."/>
            <person name="Coulliette A.D."/>
            <person name="Jensen B."/>
            <person name="Toney N.C."/>
            <person name="Limbago B.M."/>
            <person name="Noble-Wang J."/>
        </authorList>
    </citation>
    <scope>NUCLEOTIDE SEQUENCE [LARGE SCALE GENOMIC DNA]</scope>
    <source>
        <strain evidence="8 9">CDC_01</strain>
    </source>
</reference>
<dbReference type="SUPFAM" id="SSF49482">
    <property type="entry name" value="Aromatic compound dioxygenase"/>
    <property type="match status" value="1"/>
</dbReference>
<name>A0A132PSG1_9MYCO</name>
<comment type="similarity">
    <text evidence="2">Belongs to the intradiol ring-cleavage dioxygenase family.</text>
</comment>
<evidence type="ECO:0000256" key="6">
    <source>
        <dbReference type="ARBA" id="ARBA00023004"/>
    </source>
</evidence>
<dbReference type="PANTHER" id="PTHR33711:SF7">
    <property type="entry name" value="INTRADIOL RING-CLEAVAGE DIOXYGENASES DOMAIN-CONTAINING PROTEIN-RELATED"/>
    <property type="match status" value="1"/>
</dbReference>
<dbReference type="RefSeq" id="WP_067843842.1">
    <property type="nucleotide sequence ID" value="NZ_LGTW01000002.1"/>
</dbReference>
<dbReference type="GO" id="GO:0018576">
    <property type="term" value="F:catechol 1,2-dioxygenase activity"/>
    <property type="evidence" value="ECO:0007669"/>
    <property type="project" value="InterPro"/>
</dbReference>
<dbReference type="EMBL" id="LGTW01000002">
    <property type="protein sequence ID" value="KWX25291.1"/>
    <property type="molecule type" value="Genomic_DNA"/>
</dbReference>
<dbReference type="GO" id="GO:0008199">
    <property type="term" value="F:ferric iron binding"/>
    <property type="evidence" value="ECO:0007669"/>
    <property type="project" value="InterPro"/>
</dbReference>
<keyword evidence="5" id="KW-0560">Oxidoreductase</keyword>
<evidence type="ECO:0000256" key="2">
    <source>
        <dbReference type="ARBA" id="ARBA00007825"/>
    </source>
</evidence>
<proteinExistence type="inferred from homology"/>
<dbReference type="PATRIC" id="fig|59750.3.peg.2488"/>
<dbReference type="PANTHER" id="PTHR33711">
    <property type="entry name" value="DIOXYGENASE, PUTATIVE (AFU_ORTHOLOGUE AFUA_2G02910)-RELATED"/>
    <property type="match status" value="1"/>
</dbReference>